<accession>A0A553Q8K4</accession>
<dbReference type="PANTHER" id="PTHR23037:SF36">
    <property type="entry name" value="INTERLEUKIN 21 RECEPTOR, TANDEM DUPLICATE 1"/>
    <property type="match status" value="1"/>
</dbReference>
<dbReference type="AlphaFoldDB" id="A0A553Q8K4"/>
<dbReference type="Proteomes" id="UP000316079">
    <property type="component" value="Unassembled WGS sequence"/>
</dbReference>
<evidence type="ECO:0000256" key="1">
    <source>
        <dbReference type="ARBA" id="ARBA00004479"/>
    </source>
</evidence>
<evidence type="ECO:0000313" key="13">
    <source>
        <dbReference type="Proteomes" id="UP000316079"/>
    </source>
</evidence>
<dbReference type="InterPro" id="IPR036116">
    <property type="entry name" value="FN3_sf"/>
</dbReference>
<evidence type="ECO:0000256" key="3">
    <source>
        <dbReference type="ARBA" id="ARBA00022729"/>
    </source>
</evidence>
<evidence type="ECO:0000259" key="11">
    <source>
        <dbReference type="PROSITE" id="PS50853"/>
    </source>
</evidence>
<keyword evidence="3 10" id="KW-0732">Signal</keyword>
<feature type="domain" description="Fibronectin type-III" evidence="11">
    <location>
        <begin position="123"/>
        <end position="218"/>
    </location>
</feature>
<dbReference type="PROSITE" id="PS50853">
    <property type="entry name" value="FN3"/>
    <property type="match status" value="1"/>
</dbReference>
<dbReference type="PANTHER" id="PTHR23037">
    <property type="entry name" value="CYTOKINE RECEPTOR"/>
    <property type="match status" value="1"/>
</dbReference>
<evidence type="ECO:0000256" key="6">
    <source>
        <dbReference type="ARBA" id="ARBA00023170"/>
    </source>
</evidence>
<dbReference type="CDD" id="cd00063">
    <property type="entry name" value="FN3"/>
    <property type="match status" value="1"/>
</dbReference>
<evidence type="ECO:0000256" key="2">
    <source>
        <dbReference type="ARBA" id="ARBA00022692"/>
    </source>
</evidence>
<keyword evidence="7" id="KW-0325">Glycoprotein</keyword>
<evidence type="ECO:0000256" key="10">
    <source>
        <dbReference type="SAM" id="SignalP"/>
    </source>
</evidence>
<dbReference type="EMBL" id="SRMA01026235">
    <property type="protein sequence ID" value="TRY86247.1"/>
    <property type="molecule type" value="Genomic_DNA"/>
</dbReference>
<gene>
    <name evidence="12" type="ORF">DNTS_015823</name>
</gene>
<feature type="signal peptide" evidence="10">
    <location>
        <begin position="1"/>
        <end position="22"/>
    </location>
</feature>
<sequence length="496" mass="56060">MAQWTAVFLLFLCGLFPYYSTAACVVNCTTDFISRLNCTAPVSQGTAACEVLADCRDEFNVVNGNCSIRAPQSWCIMEPEGLDMIMSFDTNCSFRTTQVAKEGDLEMRESDPILLYKSIKLKQPFNLKVTNTNEGFNLTWDVAYIDEKLSYRVRVRTRGSKKEQTYIFDQEQQSMGILSENLQPGNQYVADVQVAVNPQWFTSMWSEWSDSTEWTTDSAEPEQYYLLLLVLPVLILVLLVYSGKLAGIKKRSLWQRIPSPQEYFTPLYHTYQGDFKKWVGPILTFSSMDVLEKSTPLQVMCVKPLNEPDEQPIRNEAEQDTCLPKQNTSKLYFLGSRSPDFTHSGGHISVDTVVVSGQEGIMGNWSGNSSRQNLDDRQRDPNNIQPLLPDASGSLQGLDCDDWHLQEHYLENMEQVSLDSYSSNEQSEDGYPRMELDLDTIDSGFLESECSSPSAFDGKEQMETLLMEGVGESRSNYVKQSVDFTAIRVDAHSSGK</sequence>
<evidence type="ECO:0000256" key="8">
    <source>
        <dbReference type="SAM" id="MobiDB-lite"/>
    </source>
</evidence>
<evidence type="ECO:0000256" key="7">
    <source>
        <dbReference type="ARBA" id="ARBA00023180"/>
    </source>
</evidence>
<evidence type="ECO:0000256" key="5">
    <source>
        <dbReference type="ARBA" id="ARBA00023136"/>
    </source>
</evidence>
<dbReference type="Pfam" id="PF00041">
    <property type="entry name" value="fn3"/>
    <property type="match status" value="1"/>
</dbReference>
<dbReference type="OrthoDB" id="8939865at2759"/>
<dbReference type="SUPFAM" id="SSF49265">
    <property type="entry name" value="Fibronectin type III"/>
    <property type="match status" value="1"/>
</dbReference>
<name>A0A553Q8K4_9TELE</name>
<feature type="region of interest" description="Disordered" evidence="8">
    <location>
        <begin position="361"/>
        <end position="391"/>
    </location>
</feature>
<feature type="transmembrane region" description="Helical" evidence="9">
    <location>
        <begin position="224"/>
        <end position="241"/>
    </location>
</feature>
<dbReference type="InterPro" id="IPR003961">
    <property type="entry name" value="FN3_dom"/>
</dbReference>
<evidence type="ECO:0000256" key="9">
    <source>
        <dbReference type="SAM" id="Phobius"/>
    </source>
</evidence>
<keyword evidence="6" id="KW-0675">Receptor</keyword>
<dbReference type="InterPro" id="IPR013783">
    <property type="entry name" value="Ig-like_fold"/>
</dbReference>
<organism evidence="12 13">
    <name type="scientific">Danionella cerebrum</name>
    <dbReference type="NCBI Taxonomy" id="2873325"/>
    <lineage>
        <taxon>Eukaryota</taxon>
        <taxon>Metazoa</taxon>
        <taxon>Chordata</taxon>
        <taxon>Craniata</taxon>
        <taxon>Vertebrata</taxon>
        <taxon>Euteleostomi</taxon>
        <taxon>Actinopterygii</taxon>
        <taxon>Neopterygii</taxon>
        <taxon>Teleostei</taxon>
        <taxon>Ostariophysi</taxon>
        <taxon>Cypriniformes</taxon>
        <taxon>Danionidae</taxon>
        <taxon>Danioninae</taxon>
        <taxon>Danionella</taxon>
    </lineage>
</organism>
<keyword evidence="13" id="KW-1185">Reference proteome</keyword>
<feature type="chain" id="PRO_5022116270" description="Fibronectin type-III domain-containing protein" evidence="10">
    <location>
        <begin position="23"/>
        <end position="496"/>
    </location>
</feature>
<dbReference type="GO" id="GO:0004896">
    <property type="term" value="F:cytokine receptor activity"/>
    <property type="evidence" value="ECO:0007669"/>
    <property type="project" value="TreeGrafter"/>
</dbReference>
<keyword evidence="5 9" id="KW-0472">Membrane</keyword>
<keyword evidence="4 9" id="KW-1133">Transmembrane helix</keyword>
<comment type="subcellular location">
    <subcellularLocation>
        <location evidence="1">Membrane</location>
        <topology evidence="1">Single-pass type I membrane protein</topology>
    </subcellularLocation>
</comment>
<dbReference type="STRING" id="623744.A0A553Q8K4"/>
<protein>
    <recommendedName>
        <fullName evidence="11">Fibronectin type-III domain-containing protein</fullName>
    </recommendedName>
</protein>
<proteinExistence type="predicted"/>
<dbReference type="GO" id="GO:0009897">
    <property type="term" value="C:external side of plasma membrane"/>
    <property type="evidence" value="ECO:0007669"/>
    <property type="project" value="TreeGrafter"/>
</dbReference>
<evidence type="ECO:0000313" key="12">
    <source>
        <dbReference type="EMBL" id="TRY86247.1"/>
    </source>
</evidence>
<evidence type="ECO:0000256" key="4">
    <source>
        <dbReference type="ARBA" id="ARBA00022989"/>
    </source>
</evidence>
<reference evidence="12 13" key="1">
    <citation type="journal article" date="2019" name="Sci. Data">
        <title>Hybrid genome assembly and annotation of Danionella translucida.</title>
        <authorList>
            <person name="Kadobianskyi M."/>
            <person name="Schulze L."/>
            <person name="Schuelke M."/>
            <person name="Judkewitz B."/>
        </authorList>
    </citation>
    <scope>NUCLEOTIDE SEQUENCE [LARGE SCALE GENOMIC DNA]</scope>
    <source>
        <strain evidence="12 13">Bolton</strain>
    </source>
</reference>
<comment type="caution">
    <text evidence="12">The sequence shown here is derived from an EMBL/GenBank/DDBJ whole genome shotgun (WGS) entry which is preliminary data.</text>
</comment>
<keyword evidence="2 9" id="KW-0812">Transmembrane</keyword>
<dbReference type="Gene3D" id="2.60.40.10">
    <property type="entry name" value="Immunoglobulins"/>
    <property type="match status" value="1"/>
</dbReference>